<dbReference type="SUPFAM" id="SSF53448">
    <property type="entry name" value="Nucleotide-diphospho-sugar transferases"/>
    <property type="match status" value="1"/>
</dbReference>
<dbReference type="InterPro" id="IPR029044">
    <property type="entry name" value="Nucleotide-diphossugar_trans"/>
</dbReference>
<dbReference type="InterPro" id="IPR025877">
    <property type="entry name" value="MobA-like_NTP_Trfase"/>
</dbReference>
<protein>
    <submittedName>
        <fullName evidence="3">NTP transferase domain-containing protein</fullName>
    </submittedName>
</protein>
<feature type="domain" description="MobA-like NTP transferase" evidence="2">
    <location>
        <begin position="6"/>
        <end position="175"/>
    </location>
</feature>
<dbReference type="Gene3D" id="3.90.550.10">
    <property type="entry name" value="Spore Coat Polysaccharide Biosynthesis Protein SpsA, Chain A"/>
    <property type="match status" value="1"/>
</dbReference>
<dbReference type="Pfam" id="PF12804">
    <property type="entry name" value="NTP_transf_3"/>
    <property type="match status" value="1"/>
</dbReference>
<keyword evidence="3" id="KW-0808">Transferase</keyword>
<dbReference type="PANTHER" id="PTHR43777">
    <property type="entry name" value="MOLYBDENUM COFACTOR CYTIDYLYLTRANSFERASE"/>
    <property type="match status" value="1"/>
</dbReference>
<dbReference type="Proteomes" id="UP001575181">
    <property type="component" value="Unassembled WGS sequence"/>
</dbReference>
<name>A0ABV4TRP5_9GAMM</name>
<evidence type="ECO:0000259" key="2">
    <source>
        <dbReference type="Pfam" id="PF12804"/>
    </source>
</evidence>
<proteinExistence type="predicted"/>
<comment type="caution">
    <text evidence="3">The sequence shown here is derived from an EMBL/GenBank/DDBJ whole genome shotgun (WGS) entry which is preliminary data.</text>
</comment>
<gene>
    <name evidence="3" type="ORF">ACERLL_03790</name>
</gene>
<dbReference type="GO" id="GO:0016740">
    <property type="term" value="F:transferase activity"/>
    <property type="evidence" value="ECO:0007669"/>
    <property type="project" value="UniProtKB-KW"/>
</dbReference>
<dbReference type="CDD" id="cd04182">
    <property type="entry name" value="GT_2_like_f"/>
    <property type="match status" value="1"/>
</dbReference>
<organism evidence="3 4">
    <name type="scientific">Thiohalorhabdus methylotrophus</name>
    <dbReference type="NCBI Taxonomy" id="3242694"/>
    <lineage>
        <taxon>Bacteria</taxon>
        <taxon>Pseudomonadati</taxon>
        <taxon>Pseudomonadota</taxon>
        <taxon>Gammaproteobacteria</taxon>
        <taxon>Thiohalorhabdales</taxon>
        <taxon>Thiohalorhabdaceae</taxon>
        <taxon>Thiohalorhabdus</taxon>
    </lineage>
</organism>
<reference evidence="3 4" key="1">
    <citation type="submission" date="2024-08" db="EMBL/GenBank/DDBJ databases">
        <title>Whole-genome sequencing of halo(alkali)philic microorganisms from hypersaline lakes.</title>
        <authorList>
            <person name="Sorokin D.Y."/>
            <person name="Merkel A.Y."/>
            <person name="Messina E."/>
            <person name="Yakimov M."/>
        </authorList>
    </citation>
    <scope>NUCLEOTIDE SEQUENCE [LARGE SCALE GENOMIC DNA]</scope>
    <source>
        <strain evidence="3 4">Cl-TMA</strain>
    </source>
</reference>
<sequence length="212" mass="22886">MNDFSAVLLAAGASRRMQGRDKLTLPLGGEPLVRRTARTLLTAGVDELVAVVAADREDVRELLMSWGGKPGDGRLRVVSNPEPEEGQMRSVTVGLAALEHPAEGILVALADQPLLTAADIRALMAAFRNRERGEVVVPTFDGQRGNPIVLAAAYREAVLAGGPNLGCRHFMERHPELVEAVPMASDHFVEDLDTPEDLERISLRLEGVSEQP</sequence>
<evidence type="ECO:0000313" key="4">
    <source>
        <dbReference type="Proteomes" id="UP001575181"/>
    </source>
</evidence>
<evidence type="ECO:0000256" key="1">
    <source>
        <dbReference type="ARBA" id="ARBA00022842"/>
    </source>
</evidence>
<accession>A0ABV4TRP5</accession>
<dbReference type="RefSeq" id="WP_373654723.1">
    <property type="nucleotide sequence ID" value="NZ_JBGUAW010000002.1"/>
</dbReference>
<evidence type="ECO:0000313" key="3">
    <source>
        <dbReference type="EMBL" id="MFA9459942.1"/>
    </source>
</evidence>
<dbReference type="EMBL" id="JBGUAW010000002">
    <property type="protein sequence ID" value="MFA9459942.1"/>
    <property type="molecule type" value="Genomic_DNA"/>
</dbReference>
<keyword evidence="4" id="KW-1185">Reference proteome</keyword>
<keyword evidence="1" id="KW-0460">Magnesium</keyword>
<dbReference type="PANTHER" id="PTHR43777:SF1">
    <property type="entry name" value="MOLYBDENUM COFACTOR CYTIDYLYLTRANSFERASE"/>
    <property type="match status" value="1"/>
</dbReference>